<gene>
    <name evidence="3" type="ORF">PXH66_08770</name>
</gene>
<sequence>MSITPTDHAVRTLKDGYWDHTALVRQPDGSLRVRKSNKHPTTTSGPWGTESLRREIRYLLDLSPGDAICFPSVLHHWDTLGDADAAVGYEMPYYPTHRDAGVLAREEQLDQAEIDRFQDQLADLLFGHVHVPAPTAESLSRHFDQAVTRAFEGLSADPMLPRLLDAERLTLNGTVMRGPRAAWQFIQHETDMLAELDQEPGVRLHGDFFLENILWRPLSLHDQSATPALIMIDPVSVAGISRGPALFDLVKYVSYASGELLALRSEWVELDGFDATTADPVFSYRIKWQAPGLRPFQNRDWHSRFTSAYLDHHGVWDRRRYALIDGYFSAAMALNTRGHQRQARLLKATLEFNRVLGLAV</sequence>
<dbReference type="AlphaFoldDB" id="A0AAF0CRY0"/>
<dbReference type="SUPFAM" id="SSF56112">
    <property type="entry name" value="Protein kinase-like (PK-like)"/>
    <property type="match status" value="1"/>
</dbReference>
<protein>
    <submittedName>
        <fullName evidence="3">Phosphotransferase</fullName>
    </submittedName>
</protein>
<keyword evidence="4" id="KW-1185">Reference proteome</keyword>
<feature type="domain" description="Aminoglycoside phosphotransferase" evidence="2">
    <location>
        <begin position="11"/>
        <end position="216"/>
    </location>
</feature>
<reference evidence="3" key="1">
    <citation type="submission" date="2023-03" db="EMBL/GenBank/DDBJ databases">
        <title>Lomoglobus Profundus gen. nov., sp. nov., a novel member of the phylum Verrucomicrobia, isolated from deep-marine sediment of South China Sea.</title>
        <authorList>
            <person name="Ahmad T."/>
            <person name="Ishaq S.E."/>
            <person name="Wang F."/>
        </authorList>
    </citation>
    <scope>NUCLEOTIDE SEQUENCE</scope>
    <source>
        <strain evidence="3">LMO-M01</strain>
    </source>
</reference>
<name>A0AAF0CRY0_9BACT</name>
<organism evidence="3 4">
    <name type="scientific">Synoicihabitans lomoniglobus</name>
    <dbReference type="NCBI Taxonomy" id="2909285"/>
    <lineage>
        <taxon>Bacteria</taxon>
        <taxon>Pseudomonadati</taxon>
        <taxon>Verrucomicrobiota</taxon>
        <taxon>Opitutia</taxon>
        <taxon>Opitutales</taxon>
        <taxon>Opitutaceae</taxon>
        <taxon>Synoicihabitans</taxon>
    </lineage>
</organism>
<dbReference type="RefSeq" id="WP_330927571.1">
    <property type="nucleotide sequence ID" value="NZ_CP119075.1"/>
</dbReference>
<dbReference type="InterPro" id="IPR002575">
    <property type="entry name" value="Aminoglycoside_PTrfase"/>
</dbReference>
<dbReference type="EMBL" id="CP119075">
    <property type="protein sequence ID" value="WED66940.1"/>
    <property type="molecule type" value="Genomic_DNA"/>
</dbReference>
<evidence type="ECO:0000313" key="4">
    <source>
        <dbReference type="Proteomes" id="UP001218638"/>
    </source>
</evidence>
<evidence type="ECO:0000313" key="3">
    <source>
        <dbReference type="EMBL" id="WED66940.1"/>
    </source>
</evidence>
<accession>A0AAF0CRY0</accession>
<evidence type="ECO:0000256" key="1">
    <source>
        <dbReference type="SAM" id="MobiDB-lite"/>
    </source>
</evidence>
<dbReference type="Pfam" id="PF01636">
    <property type="entry name" value="APH"/>
    <property type="match status" value="1"/>
</dbReference>
<dbReference type="InterPro" id="IPR011009">
    <property type="entry name" value="Kinase-like_dom_sf"/>
</dbReference>
<proteinExistence type="predicted"/>
<evidence type="ECO:0000259" key="2">
    <source>
        <dbReference type="Pfam" id="PF01636"/>
    </source>
</evidence>
<dbReference type="Proteomes" id="UP001218638">
    <property type="component" value="Chromosome"/>
</dbReference>
<dbReference type="KEGG" id="slom:PXH66_08770"/>
<feature type="region of interest" description="Disordered" evidence="1">
    <location>
        <begin position="29"/>
        <end position="48"/>
    </location>
</feature>